<comment type="catalytic activity">
    <reaction evidence="9 10">
        <text>D-glyceraldehyde 3-phosphate = dihydroxyacetone phosphate</text>
        <dbReference type="Rhea" id="RHEA:18585"/>
        <dbReference type="ChEBI" id="CHEBI:57642"/>
        <dbReference type="ChEBI" id="CHEBI:59776"/>
        <dbReference type="EC" id="5.3.1.1"/>
    </reaction>
</comment>
<dbReference type="NCBIfam" id="TIGR00419">
    <property type="entry name" value="tim"/>
    <property type="match status" value="1"/>
</dbReference>
<dbReference type="PROSITE" id="PS51440">
    <property type="entry name" value="TIM_2"/>
    <property type="match status" value="1"/>
</dbReference>
<evidence type="ECO:0000256" key="10">
    <source>
        <dbReference type="RuleBase" id="RU363013"/>
    </source>
</evidence>
<feature type="active site" description="Proton acceptor" evidence="9">
    <location>
        <position position="168"/>
    </location>
</feature>
<proteinExistence type="inferred from homology"/>
<evidence type="ECO:0000256" key="3">
    <source>
        <dbReference type="ARBA" id="ARBA00004939"/>
    </source>
</evidence>
<keyword evidence="8 9" id="KW-0413">Isomerase</keyword>
<dbReference type="GO" id="GO:0004807">
    <property type="term" value="F:triose-phosphate isomerase activity"/>
    <property type="evidence" value="ECO:0007669"/>
    <property type="project" value="UniProtKB-UniRule"/>
</dbReference>
<dbReference type="InterPro" id="IPR000652">
    <property type="entry name" value="Triosephosphate_isomerase"/>
</dbReference>
<comment type="subcellular location">
    <subcellularLocation>
        <location evidence="9 10">Cytoplasm</location>
    </subcellularLocation>
</comment>
<dbReference type="PANTHER" id="PTHR21139">
    <property type="entry name" value="TRIOSEPHOSPHATE ISOMERASE"/>
    <property type="match status" value="1"/>
</dbReference>
<dbReference type="GO" id="GO:0046166">
    <property type="term" value="P:glyceraldehyde-3-phosphate biosynthetic process"/>
    <property type="evidence" value="ECO:0007669"/>
    <property type="project" value="TreeGrafter"/>
</dbReference>
<keyword evidence="6 9" id="KW-0963">Cytoplasm</keyword>
<comment type="similarity">
    <text evidence="4 9 10">Belongs to the triosephosphate isomerase family.</text>
</comment>
<evidence type="ECO:0000256" key="6">
    <source>
        <dbReference type="ARBA" id="ARBA00022490"/>
    </source>
</evidence>
<dbReference type="GO" id="GO:0006096">
    <property type="term" value="P:glycolytic process"/>
    <property type="evidence" value="ECO:0007669"/>
    <property type="project" value="UniProtKB-UniRule"/>
</dbReference>
<evidence type="ECO:0000256" key="5">
    <source>
        <dbReference type="ARBA" id="ARBA00022432"/>
    </source>
</evidence>
<comment type="function">
    <text evidence="9">Involved in the gluconeogenesis. Catalyzes stereospecifically the conversion of dihydroxyacetone phosphate (DHAP) to D-glyceraldehyde-3-phosphate (G3P).</text>
</comment>
<evidence type="ECO:0000256" key="7">
    <source>
        <dbReference type="ARBA" id="ARBA00023152"/>
    </source>
</evidence>
<dbReference type="CDD" id="cd00311">
    <property type="entry name" value="TIM"/>
    <property type="match status" value="1"/>
</dbReference>
<dbReference type="SUPFAM" id="SSF51351">
    <property type="entry name" value="Triosephosphate isomerase (TIM)"/>
    <property type="match status" value="1"/>
</dbReference>
<dbReference type="RefSeq" id="WP_153357166.1">
    <property type="nucleotide sequence ID" value="NZ_JAYKOO010000002.1"/>
</dbReference>
<feature type="active site" description="Electrophile" evidence="9">
    <location>
        <position position="98"/>
    </location>
</feature>
<comment type="subunit">
    <text evidence="9 10">Homodimer.</text>
</comment>
<evidence type="ECO:0000256" key="1">
    <source>
        <dbReference type="ARBA" id="ARBA00000148"/>
    </source>
</evidence>
<comment type="pathway">
    <text evidence="2 9 10">Carbohydrate degradation; glycolysis; D-glyceraldehyde 3-phosphate from glycerone phosphate: step 1/1.</text>
</comment>
<dbReference type="UniPathway" id="UPA00109">
    <property type="reaction ID" value="UER00189"/>
</dbReference>
<dbReference type="InterPro" id="IPR035990">
    <property type="entry name" value="TIM_sf"/>
</dbReference>
<dbReference type="FunFam" id="3.20.20.70:FF:000016">
    <property type="entry name" value="Triosephosphate isomerase"/>
    <property type="match status" value="1"/>
</dbReference>
<dbReference type="GO" id="GO:0019563">
    <property type="term" value="P:glycerol catabolic process"/>
    <property type="evidence" value="ECO:0007669"/>
    <property type="project" value="TreeGrafter"/>
</dbReference>
<dbReference type="GO" id="GO:0005829">
    <property type="term" value="C:cytosol"/>
    <property type="evidence" value="ECO:0007669"/>
    <property type="project" value="TreeGrafter"/>
</dbReference>
<evidence type="ECO:0000256" key="2">
    <source>
        <dbReference type="ARBA" id="ARBA00004680"/>
    </source>
</evidence>
<dbReference type="InterPro" id="IPR022896">
    <property type="entry name" value="TrioseP_Isoase_bac/euk"/>
</dbReference>
<keyword evidence="12" id="KW-1185">Reference proteome</keyword>
<evidence type="ECO:0000256" key="8">
    <source>
        <dbReference type="ARBA" id="ARBA00023235"/>
    </source>
</evidence>
<dbReference type="UniPathway" id="UPA01066"/>
<comment type="pathway">
    <text evidence="9 10">Carbohydrate biosynthesis; gluconeogenesis.</text>
</comment>
<dbReference type="PANTHER" id="PTHR21139:SF42">
    <property type="entry name" value="TRIOSEPHOSPHATE ISOMERASE"/>
    <property type="match status" value="1"/>
</dbReference>
<dbReference type="PROSITE" id="PS00171">
    <property type="entry name" value="TIM_1"/>
    <property type="match status" value="1"/>
</dbReference>
<dbReference type="EMBL" id="WIXI01000048">
    <property type="protein sequence ID" value="MQY48559.1"/>
    <property type="molecule type" value="Genomic_DNA"/>
</dbReference>
<protein>
    <recommendedName>
        <fullName evidence="9 10">Triosephosphate isomerase</fullName>
        <shortName evidence="9">TIM</shortName>
        <shortName evidence="9">TPI</shortName>
        <ecNumber evidence="9 10">5.3.1.1</ecNumber>
    </recommendedName>
    <alternativeName>
        <fullName evidence="9">Triose-phosphate isomerase</fullName>
    </alternativeName>
</protein>
<feature type="binding site" evidence="9">
    <location>
        <begin position="234"/>
        <end position="235"/>
    </location>
    <ligand>
        <name>substrate</name>
    </ligand>
</feature>
<keyword evidence="7 9" id="KW-0324">Glycolysis</keyword>
<feature type="binding site" evidence="9">
    <location>
        <begin position="12"/>
        <end position="14"/>
    </location>
    <ligand>
        <name>substrate</name>
    </ligand>
</feature>
<gene>
    <name evidence="9" type="primary">tpiA</name>
    <name evidence="11" type="ORF">GAO09_21215</name>
</gene>
<dbReference type="Proteomes" id="UP000435138">
    <property type="component" value="Unassembled WGS sequence"/>
</dbReference>
<comment type="pathway">
    <text evidence="3">Carbohydrate metabolism; erythritol degradation.</text>
</comment>
<keyword evidence="5 9" id="KW-0312">Gluconeogenesis</keyword>
<dbReference type="EC" id="5.3.1.1" evidence="9 10"/>
<feature type="binding site" evidence="9">
    <location>
        <position position="213"/>
    </location>
    <ligand>
        <name>substrate</name>
    </ligand>
</feature>
<reference evidence="11 12" key="1">
    <citation type="submission" date="2019-11" db="EMBL/GenBank/DDBJ databases">
        <title>Genome analysis of Rhizobacterium cereale a novel genus and species isolated from maize roots in North Spain.</title>
        <authorList>
            <person name="Menendez E."/>
            <person name="Flores-Felix J.D."/>
            <person name="Ramirez-Bahena M.-H."/>
            <person name="Igual J.M."/>
            <person name="Garcia-Fraile P."/>
            <person name="Peix A."/>
            <person name="Velazquez E."/>
        </authorList>
    </citation>
    <scope>NUCLEOTIDE SEQUENCE [LARGE SCALE GENOMIC DNA]</scope>
    <source>
        <strain evidence="11 12">RZME27</strain>
    </source>
</reference>
<sequence length="250" mass="25989">MSEKIRPLIAGNWKMNGLVHSLSEIALIAEGVEGHSQRLDTLICPPATLLMSAGAKTAGTTLAIGAQDCSSETHGAYTGDVSAAMVADSGGRAVIVGHSERRQGRGETSADVKRKAERAVEAGLQAIICIGETEEEMLKGATQDVLLRQLQESVPAAAKSGAVVIAYEPVWAIGTGRTPSIDNIAGLHAFIRTSLIDLLGEEGRGMRILYGGSVKPDNAAEIAFIDNVNGALIGGASLKANDFLAIVKAF</sequence>
<evidence type="ECO:0000313" key="12">
    <source>
        <dbReference type="Proteomes" id="UP000435138"/>
    </source>
</evidence>
<dbReference type="GO" id="GO:0006094">
    <property type="term" value="P:gluconeogenesis"/>
    <property type="evidence" value="ECO:0007669"/>
    <property type="project" value="UniProtKB-UniRule"/>
</dbReference>
<dbReference type="UniPathway" id="UPA00138"/>
<feature type="binding site" evidence="9">
    <location>
        <position position="174"/>
    </location>
    <ligand>
        <name>substrate</name>
    </ligand>
</feature>
<comment type="catalytic activity">
    <reaction evidence="1">
        <text>L-erythrulose 1-phosphate = D-erythrulose 4-phosphate</text>
        <dbReference type="Rhea" id="RHEA:49588"/>
        <dbReference type="ChEBI" id="CHEBI:58002"/>
        <dbReference type="ChEBI" id="CHEBI:90796"/>
        <dbReference type="EC" id="5.3.1.33"/>
    </reaction>
</comment>
<accession>A0A6A8ACU8</accession>
<evidence type="ECO:0000256" key="9">
    <source>
        <dbReference type="HAMAP-Rule" id="MF_00147"/>
    </source>
</evidence>
<organism evidence="11 12">
    <name type="scientific">Endobacterium cereale</name>
    <dbReference type="NCBI Taxonomy" id="2663029"/>
    <lineage>
        <taxon>Bacteria</taxon>
        <taxon>Pseudomonadati</taxon>
        <taxon>Pseudomonadota</taxon>
        <taxon>Alphaproteobacteria</taxon>
        <taxon>Hyphomicrobiales</taxon>
        <taxon>Rhizobiaceae</taxon>
        <taxon>Endobacterium</taxon>
    </lineage>
</organism>
<dbReference type="InterPro" id="IPR020861">
    <property type="entry name" value="Triosephosphate_isomerase_AS"/>
</dbReference>
<evidence type="ECO:0000256" key="4">
    <source>
        <dbReference type="ARBA" id="ARBA00007422"/>
    </source>
</evidence>
<dbReference type="HAMAP" id="MF_00147_B">
    <property type="entry name" value="TIM_B"/>
    <property type="match status" value="1"/>
</dbReference>
<dbReference type="AlphaFoldDB" id="A0A6A8ACU8"/>
<dbReference type="Pfam" id="PF00121">
    <property type="entry name" value="TIM"/>
    <property type="match status" value="1"/>
</dbReference>
<comment type="caution">
    <text evidence="11">The sequence shown here is derived from an EMBL/GenBank/DDBJ whole genome shotgun (WGS) entry which is preliminary data.</text>
</comment>
<name>A0A6A8ACU8_9HYPH</name>
<dbReference type="InterPro" id="IPR013785">
    <property type="entry name" value="Aldolase_TIM"/>
</dbReference>
<dbReference type="Gene3D" id="3.20.20.70">
    <property type="entry name" value="Aldolase class I"/>
    <property type="match status" value="1"/>
</dbReference>
<evidence type="ECO:0000313" key="11">
    <source>
        <dbReference type="EMBL" id="MQY48559.1"/>
    </source>
</evidence>